<feature type="region of interest" description="Disordered" evidence="8">
    <location>
        <begin position="808"/>
        <end position="885"/>
    </location>
</feature>
<evidence type="ECO:0000259" key="10">
    <source>
        <dbReference type="PROSITE" id="PS51465"/>
    </source>
</evidence>
<dbReference type="Gene3D" id="1.20.1250.20">
    <property type="entry name" value="MFS general substrate transporter like domains"/>
    <property type="match status" value="2"/>
</dbReference>
<feature type="compositionally biased region" description="Basic and acidic residues" evidence="8">
    <location>
        <begin position="45"/>
        <end position="55"/>
    </location>
</feature>
<dbReference type="PROSITE" id="PS51465">
    <property type="entry name" value="KAZAL_2"/>
    <property type="match status" value="1"/>
</dbReference>
<accession>A0A4S2KXS1</accession>
<dbReference type="STRING" id="300112.A0A4S2KXS1"/>
<evidence type="ECO:0000256" key="9">
    <source>
        <dbReference type="SAM" id="Phobius"/>
    </source>
</evidence>
<feature type="transmembrane region" description="Helical" evidence="9">
    <location>
        <begin position="204"/>
        <end position="224"/>
    </location>
</feature>
<feature type="transmembrane region" description="Helical" evidence="9">
    <location>
        <begin position="587"/>
        <end position="608"/>
    </location>
</feature>
<dbReference type="GO" id="GO:0043252">
    <property type="term" value="P:sodium-independent organic anion transport"/>
    <property type="evidence" value="ECO:0007669"/>
    <property type="project" value="TreeGrafter"/>
</dbReference>
<evidence type="ECO:0000313" key="12">
    <source>
        <dbReference type="Proteomes" id="UP000310200"/>
    </source>
</evidence>
<feature type="compositionally biased region" description="Polar residues" evidence="8">
    <location>
        <begin position="845"/>
        <end position="864"/>
    </location>
</feature>
<feature type="region of interest" description="Disordered" evidence="8">
    <location>
        <begin position="1"/>
        <end position="91"/>
    </location>
</feature>
<dbReference type="InterPro" id="IPR002350">
    <property type="entry name" value="Kazal_dom"/>
</dbReference>
<dbReference type="SUPFAM" id="SSF103473">
    <property type="entry name" value="MFS general substrate transporter"/>
    <property type="match status" value="2"/>
</dbReference>
<dbReference type="PANTHER" id="PTHR11388">
    <property type="entry name" value="ORGANIC ANION TRANSPORTER"/>
    <property type="match status" value="1"/>
</dbReference>
<sequence length="1314" mass="142710">MRTKEEGEIDDREMASTSGHKRNGSSSSMFAHKRTESGGGFVGYKRPESGHKRAESISSAFGHKRSESGHKRNESCGGFGHKRSESGSTYHAGHRRNESMYAMTGLYAESAGTGTDDNADPLQATAGRLTHDTVIRCHSRNPSSGLVDHRDFIIKCHSRNPSASMVDRAEKERAQTPPFNPDSKDCGILSCRPVFIQRFAGIKVFVFLLSFLVTLQQALSSGYINSVITTIEKRFEIPSSLSGLIASSYEIGNVITVIFVSYLGSRRHIPVWIAIGAVIMGLGSMIFMVPHFTAEPNLTTTANHSSSDNICRGVSLREQDMGLGRLSSGLSSPPLAPHNNLRGDNCIQGSPSTAGPVMLFVLAQLLLGCGGSPLFTLGTTYIDDHVRPESCMYSMAAFGPVLGFLLGAYLLSFHMDSFSGTIISIDPGDHRWVGMWWGGFLLCGLLLILVAIPFFSFPKTLQREKEKIRIIEKNKPITQKEKEQSKEPKKDTIDDSGYGKDVKDIPRSMWRLVCNPVYVVTCLGACMELVIVSGFVVFLPKYLETQFSLGKSQASIFTGSVAIPGACIGIFFGGCMLKRLELRPKGAVQFVLVSNIICLVCYGLLFFLGCENVKMAGTTIPYFNSSTKGPEPFQVNLTAACNFGCECRMTDVEPVCGNNGLTYFSPCHAGCTAFSSKSNFTNCACKSRYVIIGIHGNLTMLPPAAAEFAEVTVVPVATAGPCTSPCRTIFPFLILLFFMTFIVAVTQMPLLMIVLRSVSEEERSFALGMQFVIFRLFGYIPAPILFGNLIDSTCLLWKSTCGEKGVFEEKPHQNLGDGDATLPSSEIATPSSISSPTEPTKSTNLEETGSSNQTQDSVETTNRSKNTEVEVSDTRQAPLTLQEPDAEIKLSSGNITRTASVKLRIGTKEEGEIDDREMASTSGHKRNGSSSSMFAHKRTESGGGFVGYKRPESGHKRAESISSAFGHKRSESGHKRNESCGGFGHKRSESGSTYHAGHRRNESMYAMTGLYAESAGTGTDDNADPLQATAGRLTHDTVIRCHSRNPSSGLVDHRDFIIKCHSRNPSASMVDRAEKERAQTPPFNPDSKDCGILSCRPVFIQRFAGIKVFVFLLSFLVTLQQALSSGYINSVITTIEKRFEIPSSLSGLIASSYEIGNVITVIFVSYLGSRRHIPVWIAIGAVIMGLGSMIFMVPHFTAEPNLTTTANHSSSDNICRGVSLREQDMGLGRLSSGLSSPPLAPHNNLRGDNCIQGSPSTAGPVMLFVLAQLLLGCGGSPLFTLGTTYIDDHRDISRLMYTSSKSTVRTSFETAIQD</sequence>
<dbReference type="PANTHER" id="PTHR11388:SF142">
    <property type="entry name" value="SOLUTE CARRIER ORGANIC ANION TRANSPORTER FAMILY MEMBER 5A1"/>
    <property type="match status" value="1"/>
</dbReference>
<dbReference type="InterPro" id="IPR004156">
    <property type="entry name" value="OATP"/>
</dbReference>
<feature type="compositionally biased region" description="Basic and acidic residues" evidence="8">
    <location>
        <begin position="968"/>
        <end position="978"/>
    </location>
</feature>
<dbReference type="Proteomes" id="UP000310200">
    <property type="component" value="Unassembled WGS sequence"/>
</dbReference>
<feature type="transmembrane region" description="Helical" evidence="9">
    <location>
        <begin position="517"/>
        <end position="539"/>
    </location>
</feature>
<comment type="similarity">
    <text evidence="2">Belongs to the organo anion transporter (TC 2.A.60) family.</text>
</comment>
<feature type="compositionally biased region" description="Basic and acidic residues" evidence="8">
    <location>
        <begin position="949"/>
        <end position="959"/>
    </location>
</feature>
<evidence type="ECO:0000256" key="5">
    <source>
        <dbReference type="ARBA" id="ARBA00022989"/>
    </source>
</evidence>
<evidence type="ECO:0000256" key="8">
    <source>
        <dbReference type="SAM" id="MobiDB-lite"/>
    </source>
</evidence>
<feature type="region of interest" description="Disordered" evidence="8">
    <location>
        <begin position="479"/>
        <end position="498"/>
    </location>
</feature>
<keyword evidence="6 9" id="KW-0472">Membrane</keyword>
<comment type="subcellular location">
    <subcellularLocation>
        <location evidence="1">Cell membrane</location>
        <topology evidence="1">Multi-pass membrane protein</topology>
    </subcellularLocation>
</comment>
<dbReference type="GO" id="GO:0016323">
    <property type="term" value="C:basolateral plasma membrane"/>
    <property type="evidence" value="ECO:0007669"/>
    <property type="project" value="TreeGrafter"/>
</dbReference>
<feature type="transmembrane region" description="Helical" evidence="9">
    <location>
        <begin position="244"/>
        <end position="264"/>
    </location>
</feature>
<feature type="transmembrane region" description="Helical" evidence="9">
    <location>
        <begin position="357"/>
        <end position="381"/>
    </location>
</feature>
<feature type="compositionally biased region" description="Basic and acidic residues" evidence="8">
    <location>
        <begin position="64"/>
        <end position="74"/>
    </location>
</feature>
<dbReference type="InterPro" id="IPR036058">
    <property type="entry name" value="Kazal_dom_sf"/>
</dbReference>
<dbReference type="Pfam" id="PF07648">
    <property type="entry name" value="Kazal_2"/>
    <property type="match status" value="1"/>
</dbReference>
<feature type="transmembrane region" description="Helical" evidence="9">
    <location>
        <begin position="435"/>
        <end position="457"/>
    </location>
</feature>
<evidence type="ECO:0000256" key="7">
    <source>
        <dbReference type="ARBA" id="ARBA00023157"/>
    </source>
</evidence>
<feature type="transmembrane region" description="Helical" evidence="9">
    <location>
        <begin position="393"/>
        <end position="415"/>
    </location>
</feature>
<evidence type="ECO:0000256" key="2">
    <source>
        <dbReference type="ARBA" id="ARBA00009657"/>
    </source>
</evidence>
<proteinExistence type="inferred from homology"/>
<feature type="domain" description="Kazal-like" evidence="10">
    <location>
        <begin position="635"/>
        <end position="684"/>
    </location>
</feature>
<dbReference type="InterPro" id="IPR036259">
    <property type="entry name" value="MFS_trans_sf"/>
</dbReference>
<dbReference type="GO" id="GO:0015347">
    <property type="term" value="F:sodium-independent organic anion transmembrane transporter activity"/>
    <property type="evidence" value="ECO:0007669"/>
    <property type="project" value="TreeGrafter"/>
</dbReference>
<gene>
    <name evidence="11" type="ORF">DBV15_10150</name>
</gene>
<evidence type="ECO:0000256" key="1">
    <source>
        <dbReference type="ARBA" id="ARBA00004651"/>
    </source>
</evidence>
<keyword evidence="7" id="KW-1015">Disulfide bond</keyword>
<dbReference type="EMBL" id="QBLH01000510">
    <property type="protein sequence ID" value="TGZ55072.1"/>
    <property type="molecule type" value="Genomic_DNA"/>
</dbReference>
<evidence type="ECO:0000313" key="11">
    <source>
        <dbReference type="EMBL" id="TGZ55072.1"/>
    </source>
</evidence>
<feature type="compositionally biased region" description="Low complexity" evidence="8">
    <location>
        <begin position="823"/>
        <end position="843"/>
    </location>
</feature>
<keyword evidence="5 9" id="KW-1133">Transmembrane helix</keyword>
<feature type="transmembrane region" description="Helical" evidence="9">
    <location>
        <begin position="1175"/>
        <end position="1193"/>
    </location>
</feature>
<keyword evidence="3" id="KW-1003">Cell membrane</keyword>
<comment type="caution">
    <text evidence="11">The sequence shown here is derived from an EMBL/GenBank/DDBJ whole genome shotgun (WGS) entry which is preliminary data.</text>
</comment>
<feature type="transmembrane region" description="Helical" evidence="9">
    <location>
        <begin position="1261"/>
        <end position="1286"/>
    </location>
</feature>
<dbReference type="Pfam" id="PF03137">
    <property type="entry name" value="OATP"/>
    <property type="match status" value="2"/>
</dbReference>
<organism evidence="11 12">
    <name type="scientific">Temnothorax longispinosus</name>
    <dbReference type="NCBI Taxonomy" id="300112"/>
    <lineage>
        <taxon>Eukaryota</taxon>
        <taxon>Metazoa</taxon>
        <taxon>Ecdysozoa</taxon>
        <taxon>Arthropoda</taxon>
        <taxon>Hexapoda</taxon>
        <taxon>Insecta</taxon>
        <taxon>Pterygota</taxon>
        <taxon>Neoptera</taxon>
        <taxon>Endopterygota</taxon>
        <taxon>Hymenoptera</taxon>
        <taxon>Apocrita</taxon>
        <taxon>Aculeata</taxon>
        <taxon>Formicoidea</taxon>
        <taxon>Formicidae</taxon>
        <taxon>Myrmicinae</taxon>
        <taxon>Temnothorax</taxon>
    </lineage>
</organism>
<dbReference type="SUPFAM" id="SSF100895">
    <property type="entry name" value="Kazal-type serine protease inhibitors"/>
    <property type="match status" value="1"/>
</dbReference>
<evidence type="ECO:0000256" key="4">
    <source>
        <dbReference type="ARBA" id="ARBA00022692"/>
    </source>
</evidence>
<dbReference type="CDD" id="cd17404">
    <property type="entry name" value="MFS_SLCO5_OATP5"/>
    <property type="match status" value="1"/>
</dbReference>
<feature type="transmembrane region" description="Helical" evidence="9">
    <location>
        <begin position="271"/>
        <end position="289"/>
    </location>
</feature>
<name>A0A4S2KXS1_9HYME</name>
<evidence type="ECO:0000256" key="3">
    <source>
        <dbReference type="ARBA" id="ARBA00022475"/>
    </source>
</evidence>
<feature type="transmembrane region" description="Helical" evidence="9">
    <location>
        <begin position="729"/>
        <end position="755"/>
    </location>
</feature>
<feature type="region of interest" description="Disordered" evidence="8">
    <location>
        <begin position="901"/>
        <end position="995"/>
    </location>
</feature>
<dbReference type="NCBIfam" id="TIGR00805">
    <property type="entry name" value="oat"/>
    <property type="match status" value="1"/>
</dbReference>
<evidence type="ECO:0000256" key="6">
    <source>
        <dbReference type="ARBA" id="ARBA00023136"/>
    </source>
</evidence>
<keyword evidence="4 9" id="KW-0812">Transmembrane</keyword>
<feature type="transmembrane region" description="Helical" evidence="9">
    <location>
        <begin position="1148"/>
        <end position="1168"/>
    </location>
</feature>
<feature type="transmembrane region" description="Helical" evidence="9">
    <location>
        <begin position="1108"/>
        <end position="1128"/>
    </location>
</feature>
<protein>
    <submittedName>
        <fullName evidence="11">Solute carrier organic anion transporter family member</fullName>
    </submittedName>
</protein>
<reference evidence="11 12" key="1">
    <citation type="journal article" date="2019" name="Philos. Trans. R. Soc. Lond., B, Biol. Sci.">
        <title>Ant behaviour and brain gene expression of defending hosts depend on the ecological success of the intruding social parasite.</title>
        <authorList>
            <person name="Kaur R."/>
            <person name="Stoldt M."/>
            <person name="Jongepier E."/>
            <person name="Feldmeyer B."/>
            <person name="Menzel F."/>
            <person name="Bornberg-Bauer E."/>
            <person name="Foitzik S."/>
        </authorList>
    </citation>
    <scope>NUCLEOTIDE SEQUENCE [LARGE SCALE GENOMIC DNA]</scope>
    <source>
        <tissue evidence="11">Whole body</tissue>
    </source>
</reference>
<keyword evidence="12" id="KW-1185">Reference proteome</keyword>